<evidence type="ECO:0000256" key="1">
    <source>
        <dbReference type="SAM" id="MobiDB-lite"/>
    </source>
</evidence>
<sequence length="116" mass="12123">MVEKPPGTTNDTGATTATTSQPTDKGSRPDDDSNVEISLNDIYKSLQLQHDASCSDVLHHYVGVDPISDTDDTVQNAPVDPPTVPINAASTTAAAGAVVESKKKRSNHDALNPARG</sequence>
<evidence type="ECO:0000313" key="2">
    <source>
        <dbReference type="EMBL" id="JAQ05915.1"/>
    </source>
</evidence>
<feature type="compositionally biased region" description="Low complexity" evidence="1">
    <location>
        <begin position="1"/>
        <end position="24"/>
    </location>
</feature>
<proteinExistence type="predicted"/>
<dbReference type="EMBL" id="GDHC01012714">
    <property type="protein sequence ID" value="JAQ05915.1"/>
    <property type="molecule type" value="Transcribed_RNA"/>
</dbReference>
<organism evidence="2">
    <name type="scientific">Lygus hesperus</name>
    <name type="common">Western plant bug</name>
    <dbReference type="NCBI Taxonomy" id="30085"/>
    <lineage>
        <taxon>Eukaryota</taxon>
        <taxon>Metazoa</taxon>
        <taxon>Ecdysozoa</taxon>
        <taxon>Arthropoda</taxon>
        <taxon>Hexapoda</taxon>
        <taxon>Insecta</taxon>
        <taxon>Pterygota</taxon>
        <taxon>Neoptera</taxon>
        <taxon>Paraneoptera</taxon>
        <taxon>Hemiptera</taxon>
        <taxon>Heteroptera</taxon>
        <taxon>Panheteroptera</taxon>
        <taxon>Cimicomorpha</taxon>
        <taxon>Miridae</taxon>
        <taxon>Mirini</taxon>
        <taxon>Lygus</taxon>
    </lineage>
</organism>
<feature type="region of interest" description="Disordered" evidence="1">
    <location>
        <begin position="64"/>
        <end position="116"/>
    </location>
</feature>
<reference evidence="2" key="1">
    <citation type="journal article" date="2016" name="Gigascience">
        <title>De novo construction of an expanded transcriptome assembly for the western tarnished plant bug, Lygus hesperus.</title>
        <authorList>
            <person name="Tassone E.E."/>
            <person name="Geib S.M."/>
            <person name="Hall B."/>
            <person name="Fabrick J.A."/>
            <person name="Brent C.S."/>
            <person name="Hull J.J."/>
        </authorList>
    </citation>
    <scope>NUCLEOTIDE SEQUENCE</scope>
</reference>
<accession>A0A146LEK6</accession>
<protein>
    <submittedName>
        <fullName evidence="2">Uncharacterized protein</fullName>
    </submittedName>
</protein>
<dbReference type="AlphaFoldDB" id="A0A146LEK6"/>
<name>A0A146LEK6_LYGHE</name>
<feature type="region of interest" description="Disordered" evidence="1">
    <location>
        <begin position="1"/>
        <end position="35"/>
    </location>
</feature>
<feature type="compositionally biased region" description="Low complexity" evidence="1">
    <location>
        <begin position="88"/>
        <end position="97"/>
    </location>
</feature>
<gene>
    <name evidence="2" type="ORF">g.92383</name>
</gene>